<proteinExistence type="predicted"/>
<evidence type="ECO:0000313" key="7">
    <source>
        <dbReference type="EMBL" id="QRR01392.1"/>
    </source>
</evidence>
<feature type="domain" description="Carbohydrate-binding module family 96" evidence="6">
    <location>
        <begin position="708"/>
        <end position="874"/>
    </location>
</feature>
<protein>
    <submittedName>
        <fullName evidence="7">DNRLRE domain-containing protein</fullName>
    </submittedName>
</protein>
<dbReference type="Proteomes" id="UP000612680">
    <property type="component" value="Chromosome"/>
</dbReference>
<name>A0ABX7I7D6_9BACT</name>
<dbReference type="Pfam" id="PF24517">
    <property type="entry name" value="CBM96"/>
    <property type="match status" value="1"/>
</dbReference>
<sequence length="978" mass="106102">MELTVLHHKRHVARIYQLVILLALVFLGFSKTGFAQPAVLWDKTLGGAENDELSKVITTSDGGMLVGASSESGVSVDKSQASRGKFDFWIVKLSSDGTRQWDKRFGGTENDRLVGVQQTSDGGYILAGTSDSEAGGDKSENDRGAIEQKGDFWVIKISSNGTKLWDKTIGSTSNDIMTSMVLAPDNSILLGGYTTGTKGADKSEARLGRDVDDDIWIVKLSANGTKQWDKTLGTVYIDRLRNVSLTAGGEFLIAGDNALYRFSQNGNQQWEKAVPQNYPGSYLVEAFQTKDGGYILGLRTSEGRLGMHALKLDAGGNIVWSRFVKGRTSTAPYNSDELACIRQTPDGGYILAGASVSKSNADKSEDVRGVFEDFWMVKLSPNGVREWDKTMGGGGTDRPTSIELTKDGGYLIGGVTDSHMEYDKTTTHRGSNDCWLLRFAPDRADNKLSFSANALNFVARVGSPSPPAQTLVLNTSGGSPAVTFTKLSKADWLILPPAALGTVSFRVNPGNLAYGTYQVRIKASAPGFVGVDLDITMVLQPAISGRAVRINAGGKAFTAADGRVFSADRYYSGVDRVSSVTGDILGTTDDELYRNARTSAAISYDIPAPNGQYMLVLHFAEIYFGAPGGKPLGERQRLFNVNIEGQRRYTNFDIIAFTVAPMRVFRFELPITITDGRMNIDLTTGAADLPTISAIEMVPLEEYTRIIEVTAAEDATVRADEFASQNFGSSTLLDVKSGTGSSIDRYTYLKFPFVSINEIISAKLRIYGNNVETGSAINLSAYGIEDDSWTESGITWKNAPIQTNAALSTVDVSTTLNYYELDVTAFVRARSKSAQKGGGLTSIILKNPSARNRKLTFHSRENPSGLAPQLIIQTSGLYLNNIRTGAVEEEVVTIQEKESSVIYPNPVSGHFMLKLSDKHQGKVSLNISNELGQSIELPASDQPVQEVNISNLSLQNGIYLLKVQSVTEMEVLRILLVK</sequence>
<dbReference type="InterPro" id="IPR055372">
    <property type="entry name" value="CBM96"/>
</dbReference>
<gene>
    <name evidence="7" type="ORF">HWI92_11005</name>
</gene>
<evidence type="ECO:0000256" key="3">
    <source>
        <dbReference type="ARBA" id="ARBA00022729"/>
    </source>
</evidence>
<dbReference type="Pfam" id="PF18962">
    <property type="entry name" value="Por_Secre_tail"/>
    <property type="match status" value="1"/>
</dbReference>
<keyword evidence="3" id="KW-0732">Signal</keyword>
<reference evidence="7 8" key="1">
    <citation type="submission" date="2020-06" db="EMBL/GenBank/DDBJ databases">
        <title>Dyadobacter sandarakinus sp. nov., isolated from the soil of the Arctic Yellow River Station.</title>
        <authorList>
            <person name="Zhang Y."/>
            <person name="Peng F."/>
        </authorList>
    </citation>
    <scope>NUCLEOTIDE SEQUENCE [LARGE SCALE GENOMIC DNA]</scope>
    <source>
        <strain evidence="7 8">Q3-56</strain>
    </source>
</reference>
<dbReference type="NCBIfam" id="TIGR04183">
    <property type="entry name" value="Por_Secre_tail"/>
    <property type="match status" value="1"/>
</dbReference>
<dbReference type="InterPro" id="IPR011047">
    <property type="entry name" value="Quinoprotein_ADH-like_sf"/>
</dbReference>
<accession>A0ABX7I7D6</accession>
<keyword evidence="8" id="KW-1185">Reference proteome</keyword>
<dbReference type="RefSeq" id="WP_204663666.1">
    <property type="nucleotide sequence ID" value="NZ_CP056775.1"/>
</dbReference>
<organism evidence="7 8">
    <name type="scientific">Dyadobacter sandarakinus</name>
    <dbReference type="NCBI Taxonomy" id="2747268"/>
    <lineage>
        <taxon>Bacteria</taxon>
        <taxon>Pseudomonadati</taxon>
        <taxon>Bacteroidota</taxon>
        <taxon>Cytophagia</taxon>
        <taxon>Cytophagales</taxon>
        <taxon>Spirosomataceae</taxon>
        <taxon>Dyadobacter</taxon>
    </lineage>
</organism>
<feature type="domain" description="Malectin" evidence="4">
    <location>
        <begin position="548"/>
        <end position="695"/>
    </location>
</feature>
<dbReference type="InterPro" id="IPR026444">
    <property type="entry name" value="Secre_tail"/>
</dbReference>
<comment type="subcellular location">
    <subcellularLocation>
        <location evidence="1">Secreted</location>
    </subcellularLocation>
</comment>
<dbReference type="EMBL" id="CP056775">
    <property type="protein sequence ID" value="QRR01392.1"/>
    <property type="molecule type" value="Genomic_DNA"/>
</dbReference>
<dbReference type="SUPFAM" id="SSF50998">
    <property type="entry name" value="Quinoprotein alcohol dehydrogenase-like"/>
    <property type="match status" value="1"/>
</dbReference>
<dbReference type="Gene3D" id="2.60.120.430">
    <property type="entry name" value="Galactose-binding lectin"/>
    <property type="match status" value="1"/>
</dbReference>
<evidence type="ECO:0000259" key="5">
    <source>
        <dbReference type="Pfam" id="PF18962"/>
    </source>
</evidence>
<keyword evidence="2" id="KW-0964">Secreted</keyword>
<feature type="domain" description="Secretion system C-terminal sorting" evidence="5">
    <location>
        <begin position="902"/>
        <end position="969"/>
    </location>
</feature>
<evidence type="ECO:0000259" key="6">
    <source>
        <dbReference type="Pfam" id="PF24517"/>
    </source>
</evidence>
<dbReference type="NCBIfam" id="NF033679">
    <property type="entry name" value="DNRLRE_dom"/>
    <property type="match status" value="1"/>
</dbReference>
<dbReference type="SUPFAM" id="SSF49785">
    <property type="entry name" value="Galactose-binding domain-like"/>
    <property type="match status" value="1"/>
</dbReference>
<dbReference type="Gene3D" id="2.80.10.50">
    <property type="match status" value="1"/>
</dbReference>
<dbReference type="InterPro" id="IPR021720">
    <property type="entry name" value="Malectin_dom"/>
</dbReference>
<evidence type="ECO:0000259" key="4">
    <source>
        <dbReference type="Pfam" id="PF11721"/>
    </source>
</evidence>
<evidence type="ECO:0000256" key="2">
    <source>
        <dbReference type="ARBA" id="ARBA00022525"/>
    </source>
</evidence>
<dbReference type="Pfam" id="PF11721">
    <property type="entry name" value="Malectin"/>
    <property type="match status" value="1"/>
</dbReference>
<dbReference type="PANTHER" id="PTHR42754:SF1">
    <property type="entry name" value="LIPOPROTEIN"/>
    <property type="match status" value="1"/>
</dbReference>
<evidence type="ECO:0000313" key="8">
    <source>
        <dbReference type="Proteomes" id="UP000612680"/>
    </source>
</evidence>
<dbReference type="PANTHER" id="PTHR42754">
    <property type="entry name" value="ENDOGLUCANASE"/>
    <property type="match status" value="1"/>
</dbReference>
<evidence type="ECO:0000256" key="1">
    <source>
        <dbReference type="ARBA" id="ARBA00004613"/>
    </source>
</evidence>
<dbReference type="InterPro" id="IPR008979">
    <property type="entry name" value="Galactose-bd-like_sf"/>
</dbReference>